<proteinExistence type="inferred from homology"/>
<dbReference type="RefSeq" id="WP_062485152.1">
    <property type="nucleotide sequence ID" value="NZ_LN885086.1"/>
</dbReference>
<dbReference type="KEGG" id="nio:NITINOP_2108"/>
<comment type="similarity">
    <text evidence="1">Belongs to the Mg-chelatase subunits D/I family. ComM subfamily.</text>
</comment>
<dbReference type="InterPro" id="IPR025158">
    <property type="entry name" value="Mg_chelat-rel_C"/>
</dbReference>
<dbReference type="SMART" id="SM00382">
    <property type="entry name" value="AAA"/>
    <property type="match status" value="1"/>
</dbReference>
<evidence type="ECO:0000313" key="5">
    <source>
        <dbReference type="EMBL" id="CUQ67080.1"/>
    </source>
</evidence>
<dbReference type="Proteomes" id="UP000066284">
    <property type="component" value="Chromosome 1"/>
</dbReference>
<dbReference type="PRINTS" id="PR01657">
    <property type="entry name" value="MCMFAMILY"/>
</dbReference>
<protein>
    <recommendedName>
        <fullName evidence="4">AAA+ ATPase domain-containing protein</fullName>
    </recommendedName>
</protein>
<evidence type="ECO:0000256" key="2">
    <source>
        <dbReference type="ARBA" id="ARBA00022741"/>
    </source>
</evidence>
<keyword evidence="6" id="KW-1185">Reference proteome</keyword>
<sequence>MLAKVTSAALVGLDAHLVDVEVDISGGLPQFSVVGLPDATVRESRDRVRSALKNSGFHFPAKRITVNLAPAGIKKEGSGLDLAIAVGILVAEEVISQELLQRRVLIGELSLDGRVKPVTGALSFGLACRKGYDLVLPAENGQEAALVEGIAAYPVHTLSQTVEFLGGNHLISPMVFDRGMLETARPAEEEDFSDVRGQDHAKRALEVAAAGGHNVLMVGPPGSGKTMLARRLPSILPLLDLDEAIETTRVHSVAGQLAPERPLLTARPFRAPHHSISDAGLIGGGTVPKPGEVSLAHNGVLFLDESPEFKRGVLEGLRQPLEDGHVTLTRASGSLRYPARFMLVAAMNPCPCGYYGDRTRPCVCSPMQVRRYRSKLSGPLLDRLDIHLDVPPVPVQELRAEAPSAEKSAAIRSRVMAARDRQRRRYQHEGMYTNAQLKPRQLKRYCALDQTAQDLLERAMVRLRLSARAHGRILRVARTIADLAESDTIDAVHVAEAVQYRSFDRHVEA</sequence>
<dbReference type="OrthoDB" id="9813147at2"/>
<dbReference type="NCBIfam" id="TIGR00368">
    <property type="entry name" value="YifB family Mg chelatase-like AAA ATPase"/>
    <property type="match status" value="1"/>
</dbReference>
<keyword evidence="2" id="KW-0547">Nucleotide-binding</keyword>
<dbReference type="Gene3D" id="3.40.50.300">
    <property type="entry name" value="P-loop containing nucleotide triphosphate hydrolases"/>
    <property type="match status" value="1"/>
</dbReference>
<accession>A0A0S4KV63</accession>
<dbReference type="GO" id="GO:0003677">
    <property type="term" value="F:DNA binding"/>
    <property type="evidence" value="ECO:0007669"/>
    <property type="project" value="InterPro"/>
</dbReference>
<dbReference type="GO" id="GO:0005524">
    <property type="term" value="F:ATP binding"/>
    <property type="evidence" value="ECO:0007669"/>
    <property type="project" value="UniProtKB-KW"/>
</dbReference>
<dbReference type="PANTHER" id="PTHR32039">
    <property type="entry name" value="MAGNESIUM-CHELATASE SUBUNIT CHLI"/>
    <property type="match status" value="1"/>
</dbReference>
<organism evidence="5 6">
    <name type="scientific">Candidatus Nitrospira inopinata</name>
    <dbReference type="NCBI Taxonomy" id="1715989"/>
    <lineage>
        <taxon>Bacteria</taxon>
        <taxon>Pseudomonadati</taxon>
        <taxon>Nitrospirota</taxon>
        <taxon>Nitrospiria</taxon>
        <taxon>Nitrospirales</taxon>
        <taxon>Nitrospiraceae</taxon>
        <taxon>Nitrospira</taxon>
    </lineage>
</organism>
<dbReference type="InterPro" id="IPR003593">
    <property type="entry name" value="AAA+_ATPase"/>
</dbReference>
<evidence type="ECO:0000256" key="3">
    <source>
        <dbReference type="ARBA" id="ARBA00022840"/>
    </source>
</evidence>
<dbReference type="InterPro" id="IPR004482">
    <property type="entry name" value="Mg_chelat-rel"/>
</dbReference>
<feature type="domain" description="AAA+ ATPase" evidence="4">
    <location>
        <begin position="211"/>
        <end position="394"/>
    </location>
</feature>
<dbReference type="InterPro" id="IPR014721">
    <property type="entry name" value="Ribsml_uS5_D2-typ_fold_subgr"/>
</dbReference>
<reference evidence="6" key="1">
    <citation type="submission" date="2015-09" db="EMBL/GenBank/DDBJ databases">
        <authorList>
            <person name="Daims H."/>
        </authorList>
    </citation>
    <scope>NUCLEOTIDE SEQUENCE [LARGE SCALE GENOMIC DNA]</scope>
</reference>
<dbReference type="Pfam" id="PF01078">
    <property type="entry name" value="Mg_chelatase"/>
    <property type="match status" value="1"/>
</dbReference>
<dbReference type="InterPro" id="IPR001208">
    <property type="entry name" value="MCM_dom"/>
</dbReference>
<name>A0A0S4KV63_9BACT</name>
<dbReference type="InterPro" id="IPR000523">
    <property type="entry name" value="Mg_chelatse_chII-like_cat_dom"/>
</dbReference>
<evidence type="ECO:0000313" key="6">
    <source>
        <dbReference type="Proteomes" id="UP000066284"/>
    </source>
</evidence>
<dbReference type="Gene3D" id="3.30.230.10">
    <property type="match status" value="1"/>
</dbReference>
<dbReference type="SUPFAM" id="SSF54211">
    <property type="entry name" value="Ribosomal protein S5 domain 2-like"/>
    <property type="match status" value="1"/>
</dbReference>
<dbReference type="SUPFAM" id="SSF52540">
    <property type="entry name" value="P-loop containing nucleoside triphosphate hydrolases"/>
    <property type="match status" value="1"/>
</dbReference>
<dbReference type="EMBL" id="LN885086">
    <property type="protein sequence ID" value="CUQ67080.1"/>
    <property type="molecule type" value="Genomic_DNA"/>
</dbReference>
<dbReference type="InterPro" id="IPR045006">
    <property type="entry name" value="CHLI-like"/>
</dbReference>
<keyword evidence="3" id="KW-0067">ATP-binding</keyword>
<dbReference type="InterPro" id="IPR027417">
    <property type="entry name" value="P-loop_NTPase"/>
</dbReference>
<dbReference type="AlphaFoldDB" id="A0A0S4KV63"/>
<dbReference type="Pfam" id="PF13541">
    <property type="entry name" value="ChlI"/>
    <property type="match status" value="1"/>
</dbReference>
<dbReference type="Pfam" id="PF13335">
    <property type="entry name" value="Mg_chelatase_C"/>
    <property type="match status" value="1"/>
</dbReference>
<dbReference type="PANTHER" id="PTHR32039:SF7">
    <property type="entry name" value="COMPETENCE PROTEIN COMM"/>
    <property type="match status" value="1"/>
</dbReference>
<gene>
    <name evidence="5" type="ORF">NITINOP_2108</name>
</gene>
<evidence type="ECO:0000256" key="1">
    <source>
        <dbReference type="ARBA" id="ARBA00006354"/>
    </source>
</evidence>
<dbReference type="STRING" id="1715989.NITINOP_2108"/>
<dbReference type="InterPro" id="IPR020568">
    <property type="entry name" value="Ribosomal_Su5_D2-typ_SF"/>
</dbReference>
<evidence type="ECO:0000259" key="4">
    <source>
        <dbReference type="SMART" id="SM00382"/>
    </source>
</evidence>